<sequence length="601" mass="62779">MPLDDRIAAVTDRIVERSRGPRTTYLARMRKLAEDGPRRAHLTCGNQAHAYAAMEGDKDALIAARAPNLGIVTAYNDMLSAHQPFKDYPDRIKAAARRAGATAQVAGGVPAMCDGVTQGQVGMELSLFSRDVIALATAVSLSHNTFDAAIYLGVCDKIVPGLVIAAATFGYLPGIFVPAGPMTSGLPNDEKSRVRQQFAQGLVGRDALMAAEMASYHGPGTCTFYGTANSNQMLMEFMGLHLPGASFVNPGTPLRDALTDAATDRAAAITALGNAYTPVCDILDEKAFVNGIVGLMATGGSTNLVIHLVAMARAAGVIVDCADFADISAATPLMARVYPNGLADVNHFHAAGGLAYMIGELLDAGLLHPDTKTVVGQGLSLYAQEPTLKDGAITWTDGPRASLNDRILRPARDPFQPQGGLVELVGNLGRGVMKVSAVASERHIIEAPAAIFEDQAAVKAAFQSGELNRDVIVVVRFHGPKANGMPELHALTPVLAVLQDRGHKVALVTDGRMSGASGKVPSAIHVAPEALDGGLIGKLIDGDIIRVDATHGVLEVLTEGVASRPHATPDLSANSHGVGRELFEIFRQTAGPATIGAGVVV</sequence>
<dbReference type="GO" id="GO:0005829">
    <property type="term" value="C:cytosol"/>
    <property type="evidence" value="ECO:0007669"/>
    <property type="project" value="TreeGrafter"/>
</dbReference>
<dbReference type="UniPathway" id="UPA00226"/>
<evidence type="ECO:0000259" key="11">
    <source>
        <dbReference type="Pfam" id="PF00920"/>
    </source>
</evidence>
<dbReference type="OrthoDB" id="9807077at2"/>
<dbReference type="Gene3D" id="3.50.30.80">
    <property type="entry name" value="IlvD/EDD C-terminal domain-like"/>
    <property type="match status" value="1"/>
</dbReference>
<dbReference type="AlphaFoldDB" id="A0A316GRF4"/>
<feature type="domain" description="Dihydroxy-acid/6-phosphogluconate dehydratase C-terminal" evidence="12">
    <location>
        <begin position="407"/>
        <end position="597"/>
    </location>
</feature>
<protein>
    <recommendedName>
        <fullName evidence="9 10">Phosphogluconate dehydratase</fullName>
        <ecNumber evidence="9 10">4.2.1.12</ecNumber>
    </recommendedName>
</protein>
<comment type="caution">
    <text evidence="13">The sequence shown here is derived from an EMBL/GenBank/DDBJ whole genome shotgun (WGS) entry which is preliminary data.</text>
</comment>
<evidence type="ECO:0000256" key="5">
    <source>
        <dbReference type="ARBA" id="ARBA00023014"/>
    </source>
</evidence>
<dbReference type="PROSITE" id="PS00380">
    <property type="entry name" value="RHODANESE_1"/>
    <property type="match status" value="1"/>
</dbReference>
<dbReference type="GO" id="GO:0019521">
    <property type="term" value="P:D-gluconate metabolic process"/>
    <property type="evidence" value="ECO:0007669"/>
    <property type="project" value="UniProtKB-KW"/>
</dbReference>
<comment type="function">
    <text evidence="9">Catalyzes the dehydration of 6-phospho-D-gluconate to 2-dehydro-3-deoxy-6-phospho-D-gluconate.</text>
</comment>
<dbReference type="GO" id="GO:0051539">
    <property type="term" value="F:4 iron, 4 sulfur cluster binding"/>
    <property type="evidence" value="ECO:0007669"/>
    <property type="project" value="UniProtKB-UniRule"/>
</dbReference>
<dbReference type="SUPFAM" id="SSF143975">
    <property type="entry name" value="IlvD/EDD N-terminal domain-like"/>
    <property type="match status" value="1"/>
</dbReference>
<proteinExistence type="inferred from homology"/>
<dbReference type="SUPFAM" id="SSF52016">
    <property type="entry name" value="LeuD/IlvD-like"/>
    <property type="match status" value="1"/>
</dbReference>
<evidence type="ECO:0000256" key="8">
    <source>
        <dbReference type="ARBA" id="ARBA00023277"/>
    </source>
</evidence>
<dbReference type="InterPro" id="IPR000581">
    <property type="entry name" value="ILV_EDD_N"/>
</dbReference>
<dbReference type="GO" id="GO:0004792">
    <property type="term" value="F:thiosulfate-cyanide sulfurtransferase activity"/>
    <property type="evidence" value="ECO:0007669"/>
    <property type="project" value="InterPro"/>
</dbReference>
<gene>
    <name evidence="9" type="primary">edd</name>
    <name evidence="13" type="ORF">C7455_101631</name>
</gene>
<comment type="similarity">
    <text evidence="1 9">Belongs to the IlvD/Edd family.</text>
</comment>
<evidence type="ECO:0000259" key="12">
    <source>
        <dbReference type="Pfam" id="PF24877"/>
    </source>
</evidence>
<evidence type="ECO:0000256" key="7">
    <source>
        <dbReference type="ARBA" id="ARBA00023239"/>
    </source>
</evidence>
<dbReference type="Proteomes" id="UP000245708">
    <property type="component" value="Unassembled WGS sequence"/>
</dbReference>
<evidence type="ECO:0000256" key="10">
    <source>
        <dbReference type="NCBIfam" id="TIGR01196"/>
    </source>
</evidence>
<organism evidence="13 14">
    <name type="scientific">Roseicyclus mahoneyensis</name>
    <dbReference type="NCBI Taxonomy" id="164332"/>
    <lineage>
        <taxon>Bacteria</taxon>
        <taxon>Pseudomonadati</taxon>
        <taxon>Pseudomonadota</taxon>
        <taxon>Alphaproteobacteria</taxon>
        <taxon>Rhodobacterales</taxon>
        <taxon>Roseobacteraceae</taxon>
        <taxon>Roseicyclus</taxon>
    </lineage>
</organism>
<keyword evidence="14" id="KW-1185">Reference proteome</keyword>
<keyword evidence="6 9" id="KW-0311">Gluconate utilization</keyword>
<comment type="pathway">
    <text evidence="9">Carbohydrate metabolism; Entner-Doudoroff pathway.</text>
</comment>
<dbReference type="InterPro" id="IPR056740">
    <property type="entry name" value="ILV_EDD_C"/>
</dbReference>
<dbReference type="EC" id="4.2.1.12" evidence="9 10"/>
<accession>A0A316GRF4</accession>
<reference evidence="13 14" key="1">
    <citation type="submission" date="2018-05" db="EMBL/GenBank/DDBJ databases">
        <title>Genomic Encyclopedia of Type Strains, Phase IV (KMG-IV): sequencing the most valuable type-strain genomes for metagenomic binning, comparative biology and taxonomic classification.</title>
        <authorList>
            <person name="Goeker M."/>
        </authorList>
    </citation>
    <scope>NUCLEOTIDE SEQUENCE [LARGE SCALE GENOMIC DNA]</scope>
    <source>
        <strain evidence="13 14">DSM 16097</strain>
    </source>
</reference>
<keyword evidence="8 9" id="KW-0119">Carbohydrate metabolism</keyword>
<evidence type="ECO:0000313" key="14">
    <source>
        <dbReference type="Proteomes" id="UP000245708"/>
    </source>
</evidence>
<dbReference type="InterPro" id="IPR004786">
    <property type="entry name" value="6-phosphgluc_deHydtase"/>
</dbReference>
<feature type="binding site" evidence="9">
    <location>
        <position position="155"/>
    </location>
    <ligand>
        <name>[4Fe-4S] cluster</name>
        <dbReference type="ChEBI" id="CHEBI:49883"/>
    </ligand>
</feature>
<dbReference type="InterPro" id="IPR020558">
    <property type="entry name" value="DiOHA_6PGluconate_deHydtase_CS"/>
</dbReference>
<feature type="domain" description="Dihydroxy-acid/6-phosphogluconate dehydratase N-terminal" evidence="11">
    <location>
        <begin position="67"/>
        <end position="379"/>
    </location>
</feature>
<keyword evidence="4 9" id="KW-0408">Iron</keyword>
<evidence type="ECO:0000256" key="2">
    <source>
        <dbReference type="ARBA" id="ARBA00022485"/>
    </source>
</evidence>
<evidence type="ECO:0000256" key="4">
    <source>
        <dbReference type="ARBA" id="ARBA00023004"/>
    </source>
</evidence>
<evidence type="ECO:0000256" key="9">
    <source>
        <dbReference type="HAMAP-Rule" id="MF_02094"/>
    </source>
</evidence>
<evidence type="ECO:0000256" key="6">
    <source>
        <dbReference type="ARBA" id="ARBA00023064"/>
    </source>
</evidence>
<dbReference type="InterPro" id="IPR037237">
    <property type="entry name" value="IlvD/EDD_N"/>
</dbReference>
<dbReference type="PANTHER" id="PTHR43661">
    <property type="entry name" value="D-XYLONATE DEHYDRATASE"/>
    <property type="match status" value="1"/>
</dbReference>
<evidence type="ECO:0000256" key="1">
    <source>
        <dbReference type="ARBA" id="ARBA00006486"/>
    </source>
</evidence>
<dbReference type="RefSeq" id="WP_109665329.1">
    <property type="nucleotide sequence ID" value="NZ_QGGW01000001.1"/>
</dbReference>
<dbReference type="Pfam" id="PF24877">
    <property type="entry name" value="ILV_EDD_C"/>
    <property type="match status" value="1"/>
</dbReference>
<dbReference type="EMBL" id="QGGW01000001">
    <property type="protein sequence ID" value="PWK62602.1"/>
    <property type="molecule type" value="Genomic_DNA"/>
</dbReference>
<feature type="binding site" evidence="9">
    <location>
        <position position="222"/>
    </location>
    <ligand>
        <name>[4Fe-4S] cluster</name>
        <dbReference type="ChEBI" id="CHEBI:49883"/>
    </ligand>
</feature>
<dbReference type="GO" id="GO:0046872">
    <property type="term" value="F:metal ion binding"/>
    <property type="evidence" value="ECO:0007669"/>
    <property type="project" value="UniProtKB-KW"/>
</dbReference>
<dbReference type="PROSITE" id="PS00886">
    <property type="entry name" value="ILVD_EDD_1"/>
    <property type="match status" value="1"/>
</dbReference>
<evidence type="ECO:0000313" key="13">
    <source>
        <dbReference type="EMBL" id="PWK62602.1"/>
    </source>
</evidence>
<dbReference type="HAMAP" id="MF_02094">
    <property type="entry name" value="Edd"/>
    <property type="match status" value="1"/>
</dbReference>
<dbReference type="Pfam" id="PF00920">
    <property type="entry name" value="ILVD_EDD_N"/>
    <property type="match status" value="1"/>
</dbReference>
<evidence type="ECO:0000256" key="3">
    <source>
        <dbReference type="ARBA" id="ARBA00022723"/>
    </source>
</evidence>
<name>A0A316GRF4_9RHOB</name>
<dbReference type="NCBIfam" id="TIGR01196">
    <property type="entry name" value="edd"/>
    <property type="match status" value="1"/>
</dbReference>
<dbReference type="InterPro" id="IPR001307">
    <property type="entry name" value="Thiosulphate_STrfase_CS"/>
</dbReference>
<dbReference type="PROSITE" id="PS00887">
    <property type="entry name" value="ILVD_EDD_2"/>
    <property type="match status" value="1"/>
</dbReference>
<comment type="catalytic activity">
    <reaction evidence="9">
        <text>6-phospho-D-gluconate = 2-dehydro-3-deoxy-6-phospho-D-gluconate + H2O</text>
        <dbReference type="Rhea" id="RHEA:17277"/>
        <dbReference type="ChEBI" id="CHEBI:15377"/>
        <dbReference type="ChEBI" id="CHEBI:57569"/>
        <dbReference type="ChEBI" id="CHEBI:58759"/>
        <dbReference type="EC" id="4.2.1.12"/>
    </reaction>
</comment>
<keyword evidence="5 9" id="KW-0411">Iron-sulfur</keyword>
<keyword evidence="3 9" id="KW-0479">Metal-binding</keyword>
<comment type="cofactor">
    <cofactor evidence="9">
        <name>[4Fe-4S] cluster</name>
        <dbReference type="ChEBI" id="CHEBI:49883"/>
    </cofactor>
    <text evidence="9">Binds 1 [4Fe-4S] cluster.</text>
</comment>
<dbReference type="PANTHER" id="PTHR43661:SF1">
    <property type="entry name" value="PHOSPHOGLUCONATE DEHYDRATASE"/>
    <property type="match status" value="1"/>
</dbReference>
<keyword evidence="2 9" id="KW-0004">4Fe-4S</keyword>
<dbReference type="InterPro" id="IPR042096">
    <property type="entry name" value="Dihydro-acid_dehy_C"/>
</dbReference>
<dbReference type="GO" id="GO:0009255">
    <property type="term" value="P:Entner-Doudoroff pathway through 6-phosphogluconate"/>
    <property type="evidence" value="ECO:0007669"/>
    <property type="project" value="UniProtKB-UniRule"/>
</dbReference>
<keyword evidence="7 9" id="KW-0456">Lyase</keyword>
<dbReference type="GO" id="GO:0004456">
    <property type="term" value="F:phosphogluconate dehydratase activity"/>
    <property type="evidence" value="ECO:0007669"/>
    <property type="project" value="UniProtKB-UniRule"/>
</dbReference>